<evidence type="ECO:0000256" key="1">
    <source>
        <dbReference type="ARBA" id="ARBA00004123"/>
    </source>
</evidence>
<dbReference type="InterPro" id="IPR035892">
    <property type="entry name" value="C2_domain_sf"/>
</dbReference>
<dbReference type="AlphaFoldDB" id="A0AAP0QML6"/>
<protein>
    <recommendedName>
        <fullName evidence="12">C2 domain-containing protein</fullName>
    </recommendedName>
</protein>
<dbReference type="PANTHER" id="PTHR45933">
    <property type="entry name" value="PROTEIN C2-DOMAIN ABA-RELATED 4"/>
    <property type="match status" value="1"/>
</dbReference>
<comment type="caution">
    <text evidence="13">The sequence shown here is derived from an EMBL/GenBank/DDBJ whole genome shotgun (WGS) entry which is preliminary data.</text>
</comment>
<dbReference type="Pfam" id="PF00168">
    <property type="entry name" value="C2"/>
    <property type="match status" value="1"/>
</dbReference>
<evidence type="ECO:0000256" key="6">
    <source>
        <dbReference type="ARBA" id="ARBA00022723"/>
    </source>
</evidence>
<dbReference type="SMART" id="SM00239">
    <property type="entry name" value="C2"/>
    <property type="match status" value="1"/>
</dbReference>
<dbReference type="GO" id="GO:0005096">
    <property type="term" value="F:GTPase activator activity"/>
    <property type="evidence" value="ECO:0007669"/>
    <property type="project" value="UniProtKB-KW"/>
</dbReference>
<dbReference type="InterPro" id="IPR000008">
    <property type="entry name" value="C2_dom"/>
</dbReference>
<dbReference type="Gene3D" id="2.60.40.150">
    <property type="entry name" value="C2 domain"/>
    <property type="match status" value="1"/>
</dbReference>
<evidence type="ECO:0000256" key="10">
    <source>
        <dbReference type="ARBA" id="ARBA00023242"/>
    </source>
</evidence>
<evidence type="ECO:0000256" key="8">
    <source>
        <dbReference type="ARBA" id="ARBA00023121"/>
    </source>
</evidence>
<dbReference type="GO" id="GO:0008289">
    <property type="term" value="F:lipid binding"/>
    <property type="evidence" value="ECO:0007669"/>
    <property type="project" value="UniProtKB-KW"/>
</dbReference>
<proteinExistence type="inferred from homology"/>
<evidence type="ECO:0000256" key="4">
    <source>
        <dbReference type="ARBA" id="ARBA00022475"/>
    </source>
</evidence>
<dbReference type="PROSITE" id="PS50004">
    <property type="entry name" value="C2"/>
    <property type="match status" value="1"/>
</dbReference>
<keyword evidence="4" id="KW-1003">Cell membrane</keyword>
<dbReference type="EMBL" id="JBCGBO010000004">
    <property type="protein sequence ID" value="KAK9208974.1"/>
    <property type="molecule type" value="Genomic_DNA"/>
</dbReference>
<dbReference type="GO" id="GO:0046872">
    <property type="term" value="F:metal ion binding"/>
    <property type="evidence" value="ECO:0007669"/>
    <property type="project" value="UniProtKB-KW"/>
</dbReference>
<keyword evidence="6" id="KW-0479">Metal-binding</keyword>
<keyword evidence="14" id="KW-1185">Reference proteome</keyword>
<dbReference type="InterPro" id="IPR044562">
    <property type="entry name" value="CAR1-11"/>
</dbReference>
<keyword evidence="7" id="KW-0106">Calcium</keyword>
<feature type="domain" description="C2" evidence="12">
    <location>
        <begin position="1"/>
        <end position="110"/>
    </location>
</feature>
<keyword evidence="10" id="KW-0539">Nucleus</keyword>
<evidence type="ECO:0000256" key="9">
    <source>
        <dbReference type="ARBA" id="ARBA00023136"/>
    </source>
</evidence>
<comment type="subcellular location">
    <subcellularLocation>
        <location evidence="2">Cell membrane</location>
    </subcellularLocation>
    <subcellularLocation>
        <location evidence="1">Nucleus</location>
    </subcellularLocation>
</comment>
<dbReference type="PANTHER" id="PTHR45933:SF5">
    <property type="entry name" value="PROTEIN C2-DOMAIN ABA-RELATED 4"/>
    <property type="match status" value="1"/>
</dbReference>
<evidence type="ECO:0000256" key="11">
    <source>
        <dbReference type="ARBA" id="ARBA00024037"/>
    </source>
</evidence>
<dbReference type="GO" id="GO:0009738">
    <property type="term" value="P:abscisic acid-activated signaling pathway"/>
    <property type="evidence" value="ECO:0007669"/>
    <property type="project" value="UniProtKB-KW"/>
</dbReference>
<evidence type="ECO:0000256" key="5">
    <source>
        <dbReference type="ARBA" id="ARBA00022682"/>
    </source>
</evidence>
<dbReference type="GO" id="GO:0005886">
    <property type="term" value="C:plasma membrane"/>
    <property type="evidence" value="ECO:0007669"/>
    <property type="project" value="UniProtKB-SubCell"/>
</dbReference>
<reference evidence="13 14" key="1">
    <citation type="submission" date="2024-05" db="EMBL/GenBank/DDBJ databases">
        <title>Haplotype-resolved chromosome-level genome assembly of Huyou (Citrus changshanensis).</title>
        <authorList>
            <person name="Miao C."/>
            <person name="Chen W."/>
            <person name="Wu Y."/>
            <person name="Wang L."/>
            <person name="Zhao S."/>
            <person name="Grierson D."/>
            <person name="Xu C."/>
            <person name="Chen K."/>
        </authorList>
    </citation>
    <scope>NUCLEOTIDE SEQUENCE [LARGE SCALE GENOMIC DNA]</scope>
    <source>
        <strain evidence="13">01-14</strain>
        <tissue evidence="13">Leaf</tissue>
    </source>
</reference>
<accession>A0AAP0QML6</accession>
<comment type="similarity">
    <text evidence="11">Belongs to the plant CAR protein family.</text>
</comment>
<dbReference type="GO" id="GO:0005634">
    <property type="term" value="C:nucleus"/>
    <property type="evidence" value="ECO:0007669"/>
    <property type="project" value="UniProtKB-SubCell"/>
</dbReference>
<sequence>MGVADEGRRTSLLSLRLRIKQGVNLAIHDHSGSDPCVFVMMAKENIKIRFIGNNVNPEWNEVLPFSTTYPNVPIMLSVYDHDSFTKDDRMKDAKIDIREYMKDVKINLEPRNAVKDLDLKLTNIESGELQVQLQFQLRWTWLCNLPGSKGFIMFYECSSLCSSMHR</sequence>
<dbReference type="Proteomes" id="UP001428341">
    <property type="component" value="Unassembled WGS sequence"/>
</dbReference>
<name>A0AAP0QML6_9ROSI</name>
<keyword evidence="8" id="KW-0446">Lipid-binding</keyword>
<evidence type="ECO:0000256" key="2">
    <source>
        <dbReference type="ARBA" id="ARBA00004236"/>
    </source>
</evidence>
<dbReference type="SUPFAM" id="SSF49562">
    <property type="entry name" value="C2 domain (Calcium/lipid-binding domain, CaLB)"/>
    <property type="match status" value="1"/>
</dbReference>
<evidence type="ECO:0000313" key="14">
    <source>
        <dbReference type="Proteomes" id="UP001428341"/>
    </source>
</evidence>
<organism evidence="13 14">
    <name type="scientific">Citrus x changshan-huyou</name>
    <dbReference type="NCBI Taxonomy" id="2935761"/>
    <lineage>
        <taxon>Eukaryota</taxon>
        <taxon>Viridiplantae</taxon>
        <taxon>Streptophyta</taxon>
        <taxon>Embryophyta</taxon>
        <taxon>Tracheophyta</taxon>
        <taxon>Spermatophyta</taxon>
        <taxon>Magnoliopsida</taxon>
        <taxon>eudicotyledons</taxon>
        <taxon>Gunneridae</taxon>
        <taxon>Pentapetalae</taxon>
        <taxon>rosids</taxon>
        <taxon>malvids</taxon>
        <taxon>Sapindales</taxon>
        <taxon>Rutaceae</taxon>
        <taxon>Aurantioideae</taxon>
        <taxon>Citrus</taxon>
    </lineage>
</organism>
<keyword evidence="5" id="KW-0938">Abscisic acid signaling pathway</keyword>
<keyword evidence="9" id="KW-0472">Membrane</keyword>
<keyword evidence="3" id="KW-0343">GTPase activation</keyword>
<gene>
    <name evidence="13" type="ORF">WN944_001335</name>
</gene>
<evidence type="ECO:0000256" key="7">
    <source>
        <dbReference type="ARBA" id="ARBA00022837"/>
    </source>
</evidence>
<evidence type="ECO:0000313" key="13">
    <source>
        <dbReference type="EMBL" id="KAK9208974.1"/>
    </source>
</evidence>
<evidence type="ECO:0000256" key="3">
    <source>
        <dbReference type="ARBA" id="ARBA00022468"/>
    </source>
</evidence>
<evidence type="ECO:0000259" key="12">
    <source>
        <dbReference type="PROSITE" id="PS50004"/>
    </source>
</evidence>